<organism evidence="2 3">
    <name type="scientific">Zophobas morio</name>
    <dbReference type="NCBI Taxonomy" id="2755281"/>
    <lineage>
        <taxon>Eukaryota</taxon>
        <taxon>Metazoa</taxon>
        <taxon>Ecdysozoa</taxon>
        <taxon>Arthropoda</taxon>
        <taxon>Hexapoda</taxon>
        <taxon>Insecta</taxon>
        <taxon>Pterygota</taxon>
        <taxon>Neoptera</taxon>
        <taxon>Endopterygota</taxon>
        <taxon>Coleoptera</taxon>
        <taxon>Polyphaga</taxon>
        <taxon>Cucujiformia</taxon>
        <taxon>Tenebrionidae</taxon>
        <taxon>Zophobas</taxon>
    </lineage>
</organism>
<comment type="caution">
    <text evidence="2">The sequence shown here is derived from an EMBL/GenBank/DDBJ whole genome shotgun (WGS) entry which is preliminary data.</text>
</comment>
<dbReference type="Gene3D" id="3.90.1200.10">
    <property type="match status" value="1"/>
</dbReference>
<dbReference type="AlphaFoldDB" id="A0AA38I696"/>
<evidence type="ECO:0000259" key="1">
    <source>
        <dbReference type="SMART" id="SM00587"/>
    </source>
</evidence>
<dbReference type="Pfam" id="PF02958">
    <property type="entry name" value="EcKL"/>
    <property type="match status" value="1"/>
</dbReference>
<keyword evidence="3" id="KW-1185">Reference proteome</keyword>
<dbReference type="InterPro" id="IPR004119">
    <property type="entry name" value="EcKL"/>
</dbReference>
<dbReference type="SUPFAM" id="SSF56112">
    <property type="entry name" value="Protein kinase-like (PK-like)"/>
    <property type="match status" value="1"/>
</dbReference>
<evidence type="ECO:0000313" key="2">
    <source>
        <dbReference type="EMBL" id="KAJ3649967.1"/>
    </source>
</evidence>
<dbReference type="Proteomes" id="UP001168821">
    <property type="component" value="Unassembled WGS sequence"/>
</dbReference>
<sequence>MSGAKDVEKQLRSVVTDATKKLNLSKFTIDLNLNALKGDGFLGEFYKVSVKDDESNSIYYLAIKKAPVEKTRREEQSMDMVYQNEISFYSEIVPAFRQFEQEQHVSKPFDSIARYFTSNSQIGREIIVFEDITKMGYILREKDLLLDDAHAKLIFETYGHYHAISFCLKNKKPEEFARLTASLHPIWKNLGEKERFLTFLKASLKDTQESLNPDEDEIVLEKFRKYVDNTQEIFLESCDYKGQYSGIVHGDCWSNNMMFKYQDPHIPTEVESMKLLDFQLVFASTPVHDLSYFFYTSGCKKLFDKLEEYLDIYYQSFSKFASELGCDPHKLLPREMLSQDWKKYSQFGMMLSTILTKIKLISKEDSIKIIEAADNQKEGDKVNESGFEGLNFDSVLFKQRVRDIVIHMHEIDAL</sequence>
<gene>
    <name evidence="2" type="ORF">Zmor_021680</name>
</gene>
<dbReference type="PANTHER" id="PTHR11012">
    <property type="entry name" value="PROTEIN KINASE-LIKE DOMAIN-CONTAINING"/>
    <property type="match status" value="1"/>
</dbReference>
<name>A0AA38I696_9CUCU</name>
<reference evidence="2" key="1">
    <citation type="journal article" date="2023" name="G3 (Bethesda)">
        <title>Whole genome assemblies of Zophobas morio and Tenebrio molitor.</title>
        <authorList>
            <person name="Kaur S."/>
            <person name="Stinson S.A."/>
            <person name="diCenzo G.C."/>
        </authorList>
    </citation>
    <scope>NUCLEOTIDE SEQUENCE</scope>
    <source>
        <strain evidence="2">QUZm001</strain>
    </source>
</reference>
<dbReference type="InterPro" id="IPR011009">
    <property type="entry name" value="Kinase-like_dom_sf"/>
</dbReference>
<feature type="domain" description="CHK kinase-like" evidence="1">
    <location>
        <begin position="127"/>
        <end position="323"/>
    </location>
</feature>
<proteinExistence type="predicted"/>
<accession>A0AA38I696</accession>
<dbReference type="EMBL" id="JALNTZ010000006">
    <property type="protein sequence ID" value="KAJ3649967.1"/>
    <property type="molecule type" value="Genomic_DNA"/>
</dbReference>
<dbReference type="PANTHER" id="PTHR11012:SF30">
    <property type="entry name" value="PROTEIN KINASE-LIKE DOMAIN-CONTAINING"/>
    <property type="match status" value="1"/>
</dbReference>
<dbReference type="SMART" id="SM00587">
    <property type="entry name" value="CHK"/>
    <property type="match status" value="1"/>
</dbReference>
<dbReference type="InterPro" id="IPR015897">
    <property type="entry name" value="CHK_kinase-like"/>
</dbReference>
<protein>
    <recommendedName>
        <fullName evidence="1">CHK kinase-like domain-containing protein</fullName>
    </recommendedName>
</protein>
<evidence type="ECO:0000313" key="3">
    <source>
        <dbReference type="Proteomes" id="UP001168821"/>
    </source>
</evidence>